<dbReference type="InterPro" id="IPR027443">
    <property type="entry name" value="IPNS-like_sf"/>
</dbReference>
<evidence type="ECO:0000256" key="2">
    <source>
        <dbReference type="ARBA" id="ARBA00023004"/>
    </source>
</evidence>
<dbReference type="GO" id="GO:0046872">
    <property type="term" value="F:metal ion binding"/>
    <property type="evidence" value="ECO:0007669"/>
    <property type="project" value="UniProtKB-KW"/>
</dbReference>
<keyword evidence="1" id="KW-0479">Metal-binding</keyword>
<reference evidence="4 5" key="1">
    <citation type="submission" date="2024-01" db="EMBL/GenBank/DDBJ databases">
        <title>Genome assemblies of Stephania.</title>
        <authorList>
            <person name="Yang L."/>
        </authorList>
    </citation>
    <scope>NUCLEOTIDE SEQUENCE [LARGE SCALE GENOMIC DNA]</scope>
    <source>
        <strain evidence="4">JXDWG</strain>
        <tissue evidence="4">Leaf</tissue>
    </source>
</reference>
<evidence type="ECO:0000259" key="3">
    <source>
        <dbReference type="Pfam" id="PF03171"/>
    </source>
</evidence>
<name>A0AAP0EN13_9MAGN</name>
<evidence type="ECO:0000256" key="1">
    <source>
        <dbReference type="ARBA" id="ARBA00022723"/>
    </source>
</evidence>
<accession>A0AAP0EN13</accession>
<evidence type="ECO:0000313" key="5">
    <source>
        <dbReference type="Proteomes" id="UP001419268"/>
    </source>
</evidence>
<dbReference type="EMBL" id="JBBNAG010000011">
    <property type="protein sequence ID" value="KAK9095135.1"/>
    <property type="molecule type" value="Genomic_DNA"/>
</dbReference>
<keyword evidence="5" id="KW-1185">Reference proteome</keyword>
<protein>
    <recommendedName>
        <fullName evidence="3">Isopenicillin N synthase-like Fe(2+) 2OG dioxygenase domain-containing protein</fullName>
    </recommendedName>
</protein>
<dbReference type="SUPFAM" id="SSF51197">
    <property type="entry name" value="Clavaminate synthase-like"/>
    <property type="match status" value="1"/>
</dbReference>
<gene>
    <name evidence="4" type="ORF">Scep_026604</name>
</gene>
<dbReference type="InterPro" id="IPR050295">
    <property type="entry name" value="Plant_2OG-oxidoreductases"/>
</dbReference>
<dbReference type="InterPro" id="IPR044861">
    <property type="entry name" value="IPNS-like_FE2OG_OXY"/>
</dbReference>
<dbReference type="Proteomes" id="UP001419268">
    <property type="component" value="Unassembled WGS sequence"/>
</dbReference>
<keyword evidence="2" id="KW-0408">Iron</keyword>
<dbReference type="Pfam" id="PF03171">
    <property type="entry name" value="2OG-FeII_Oxy"/>
    <property type="match status" value="1"/>
</dbReference>
<feature type="domain" description="Isopenicillin N synthase-like Fe(2+) 2OG dioxygenase" evidence="3">
    <location>
        <begin position="55"/>
        <end position="106"/>
    </location>
</feature>
<proteinExistence type="predicted"/>
<organism evidence="4 5">
    <name type="scientific">Stephania cephalantha</name>
    <dbReference type="NCBI Taxonomy" id="152367"/>
    <lineage>
        <taxon>Eukaryota</taxon>
        <taxon>Viridiplantae</taxon>
        <taxon>Streptophyta</taxon>
        <taxon>Embryophyta</taxon>
        <taxon>Tracheophyta</taxon>
        <taxon>Spermatophyta</taxon>
        <taxon>Magnoliopsida</taxon>
        <taxon>Ranunculales</taxon>
        <taxon>Menispermaceae</taxon>
        <taxon>Menispermoideae</taxon>
        <taxon>Cissampelideae</taxon>
        <taxon>Stephania</taxon>
    </lineage>
</organism>
<dbReference type="PANTHER" id="PTHR47991">
    <property type="entry name" value="OXOGLUTARATE/IRON-DEPENDENT DIOXYGENASE"/>
    <property type="match status" value="1"/>
</dbReference>
<dbReference type="Gene3D" id="2.60.120.330">
    <property type="entry name" value="B-lactam Antibiotic, Isopenicillin N Synthase, Chain"/>
    <property type="match status" value="1"/>
</dbReference>
<comment type="caution">
    <text evidence="4">The sequence shown here is derived from an EMBL/GenBank/DDBJ whole genome shotgun (WGS) entry which is preliminary data.</text>
</comment>
<dbReference type="AlphaFoldDB" id="A0AAP0EN13"/>
<evidence type="ECO:0000313" key="4">
    <source>
        <dbReference type="EMBL" id="KAK9095135.1"/>
    </source>
</evidence>
<sequence length="162" mass="18094">MELKTERRSAPMEPIWGRDLGSGGVEGRLEFVRSGELKEGRAELLFVGGVEGRVRKNPWRAVQESAQGALQVNIGDHMEVLSNGVCKSVVHRAALNSETTRISIASLQSLGMDVKIRSADELVDEEHPRVYKETSFREFLKFLSTNDMSDGTSYIDTLRIKE</sequence>